<reference evidence="2" key="1">
    <citation type="submission" date="2020-05" db="EMBL/GenBank/DDBJ databases">
        <authorList>
            <person name="Chiriac C."/>
            <person name="Salcher M."/>
            <person name="Ghai R."/>
            <person name="Kavagutti S V."/>
        </authorList>
    </citation>
    <scope>NUCLEOTIDE SEQUENCE</scope>
</reference>
<evidence type="ECO:0000256" key="1">
    <source>
        <dbReference type="ARBA" id="ARBA00010364"/>
    </source>
</evidence>
<dbReference type="SMART" id="SM01152">
    <property type="entry name" value="DUF167"/>
    <property type="match status" value="1"/>
</dbReference>
<proteinExistence type="inferred from homology"/>
<name>A0A6J7DIW3_9ZZZZ</name>
<evidence type="ECO:0000313" key="2">
    <source>
        <dbReference type="EMBL" id="CAB4869460.1"/>
    </source>
</evidence>
<dbReference type="Gene3D" id="3.30.1200.10">
    <property type="entry name" value="YggU-like"/>
    <property type="match status" value="1"/>
</dbReference>
<gene>
    <name evidence="2" type="ORF">UFOPK3381_00714</name>
</gene>
<dbReference type="InterPro" id="IPR003746">
    <property type="entry name" value="DUF167"/>
</dbReference>
<protein>
    <submittedName>
        <fullName evidence="2">Unannotated protein</fullName>
    </submittedName>
</protein>
<organism evidence="2">
    <name type="scientific">freshwater metagenome</name>
    <dbReference type="NCBI Taxonomy" id="449393"/>
    <lineage>
        <taxon>unclassified sequences</taxon>
        <taxon>metagenomes</taxon>
        <taxon>ecological metagenomes</taxon>
    </lineage>
</organism>
<dbReference type="NCBIfam" id="TIGR00251">
    <property type="entry name" value="DUF167 family protein"/>
    <property type="match status" value="1"/>
</dbReference>
<dbReference type="SUPFAM" id="SSF69786">
    <property type="entry name" value="YggU-like"/>
    <property type="match status" value="1"/>
</dbReference>
<dbReference type="EMBL" id="CAFBLN010000023">
    <property type="protein sequence ID" value="CAB4869460.1"/>
    <property type="molecule type" value="Genomic_DNA"/>
</dbReference>
<dbReference type="AlphaFoldDB" id="A0A6J7DIW3"/>
<dbReference type="Pfam" id="PF02594">
    <property type="entry name" value="DUF167"/>
    <property type="match status" value="1"/>
</dbReference>
<dbReference type="InterPro" id="IPR036591">
    <property type="entry name" value="YggU-like_sf"/>
</dbReference>
<sequence length="87" mass="9082">MRITVHVHPGSKSPGVGGSYDGQLIVRVRERAVDGSATDAVTASLATAFSVTQRSVVCIRGAISRTKTFEIEGDDITLGAALAQLLQ</sequence>
<accession>A0A6J7DIW3</accession>
<comment type="similarity">
    <text evidence="1">Belongs to the UPF0235 family.</text>
</comment>